<sequence length="48" mass="5561">MVICTIWYSATTDYLSITNNFSLKSQINMTSLIYQSLICKSRFCLCKL</sequence>
<organism evidence="1">
    <name type="scientific">Lepeophtheirus salmonis</name>
    <name type="common">Salmon louse</name>
    <name type="synonym">Caligus salmonis</name>
    <dbReference type="NCBI Taxonomy" id="72036"/>
    <lineage>
        <taxon>Eukaryota</taxon>
        <taxon>Metazoa</taxon>
        <taxon>Ecdysozoa</taxon>
        <taxon>Arthropoda</taxon>
        <taxon>Crustacea</taxon>
        <taxon>Multicrustacea</taxon>
        <taxon>Hexanauplia</taxon>
        <taxon>Copepoda</taxon>
        <taxon>Siphonostomatoida</taxon>
        <taxon>Caligidae</taxon>
        <taxon>Lepeophtheirus</taxon>
    </lineage>
</organism>
<accession>A0A0K2UDC5</accession>
<protein>
    <submittedName>
        <fullName evidence="1">Uncharacterized protein</fullName>
    </submittedName>
</protein>
<name>A0A0K2UDC5_LEPSM</name>
<dbReference type="EMBL" id="HACA01018882">
    <property type="protein sequence ID" value="CDW36243.1"/>
    <property type="molecule type" value="Transcribed_RNA"/>
</dbReference>
<reference evidence="1" key="1">
    <citation type="submission" date="2014-05" db="EMBL/GenBank/DDBJ databases">
        <authorList>
            <person name="Chronopoulou M."/>
        </authorList>
    </citation>
    <scope>NUCLEOTIDE SEQUENCE</scope>
    <source>
        <tissue evidence="1">Whole organism</tissue>
    </source>
</reference>
<dbReference type="AlphaFoldDB" id="A0A0K2UDC5"/>
<evidence type="ECO:0000313" key="1">
    <source>
        <dbReference type="EMBL" id="CDW36243.1"/>
    </source>
</evidence>
<proteinExistence type="predicted"/>